<evidence type="ECO:0008006" key="3">
    <source>
        <dbReference type="Google" id="ProtNLM"/>
    </source>
</evidence>
<dbReference type="PROSITE" id="PS51257">
    <property type="entry name" value="PROKAR_LIPOPROTEIN"/>
    <property type="match status" value="1"/>
</dbReference>
<evidence type="ECO:0000313" key="2">
    <source>
        <dbReference type="Proteomes" id="UP000316916"/>
    </source>
</evidence>
<dbReference type="EMBL" id="FXTC01000004">
    <property type="protein sequence ID" value="SMO65119.1"/>
    <property type="molecule type" value="Genomic_DNA"/>
</dbReference>
<reference evidence="1 2" key="1">
    <citation type="submission" date="2017-05" db="EMBL/GenBank/DDBJ databases">
        <authorList>
            <person name="Varghese N."/>
            <person name="Submissions S."/>
        </authorList>
    </citation>
    <scope>NUCLEOTIDE SEQUENCE [LARGE SCALE GENOMIC DNA]</scope>
    <source>
        <strain evidence="1 2">DSM 29371</strain>
    </source>
</reference>
<organism evidence="1 2">
    <name type="scientific">Chryseobacterium rhizoplanae</name>
    <dbReference type="NCBI Taxonomy" id="1609531"/>
    <lineage>
        <taxon>Bacteria</taxon>
        <taxon>Pseudomonadati</taxon>
        <taxon>Bacteroidota</taxon>
        <taxon>Flavobacteriia</taxon>
        <taxon>Flavobacteriales</taxon>
        <taxon>Weeksellaceae</taxon>
        <taxon>Chryseobacterium group</taxon>
        <taxon>Chryseobacterium</taxon>
    </lineage>
</organism>
<gene>
    <name evidence="1" type="ORF">SAMN06265171_10458</name>
</gene>
<evidence type="ECO:0000313" key="1">
    <source>
        <dbReference type="EMBL" id="SMO65119.1"/>
    </source>
</evidence>
<proteinExistence type="predicted"/>
<keyword evidence="2" id="KW-1185">Reference proteome</keyword>
<dbReference type="AlphaFoldDB" id="A0A521D0A1"/>
<accession>A0A521D0A1</accession>
<dbReference type="RefSeq" id="WP_228451535.1">
    <property type="nucleotide sequence ID" value="NZ_FXTC01000004.1"/>
</dbReference>
<name>A0A521D0A1_9FLAO</name>
<dbReference type="Proteomes" id="UP000316916">
    <property type="component" value="Unassembled WGS sequence"/>
</dbReference>
<protein>
    <recommendedName>
        <fullName evidence="3">Lipoprotein</fullName>
    </recommendedName>
</protein>
<sequence>MRNHLLLFAAAGTLMLSSCTKPVKKTAENPAAVSASETLPENIKIEFSGTDNFTIKSALLKVSLYGMDEKLADAPATLITEKEYEQKSIPFTINLPIPKDAESKINPKPAGPAKYYVTISWDSDGNGKADEKGDIFIDYDKQFPTVKLNNETQKIYLKILK</sequence>